<feature type="region of interest" description="Disordered" evidence="2">
    <location>
        <begin position="630"/>
        <end position="649"/>
    </location>
</feature>
<gene>
    <name evidence="4" type="ORF">AV274_0927</name>
</gene>
<proteinExistence type="predicted"/>
<keyword evidence="1" id="KW-0694">RNA-binding</keyword>
<dbReference type="Proteomes" id="UP000078348">
    <property type="component" value="Unassembled WGS sequence"/>
</dbReference>
<dbReference type="EMBL" id="LXWW01000034">
    <property type="protein sequence ID" value="OAO17350.1"/>
    <property type="molecule type" value="Genomic_DNA"/>
</dbReference>
<dbReference type="GO" id="GO:0003723">
    <property type="term" value="F:RNA binding"/>
    <property type="evidence" value="ECO:0007669"/>
    <property type="project" value="UniProtKB-UniRule"/>
</dbReference>
<feature type="region of interest" description="Disordered" evidence="2">
    <location>
        <begin position="1258"/>
        <end position="1302"/>
    </location>
</feature>
<keyword evidence="5" id="KW-1185">Reference proteome</keyword>
<evidence type="ECO:0000259" key="3">
    <source>
        <dbReference type="PROSITE" id="PS50102"/>
    </source>
</evidence>
<feature type="compositionally biased region" description="Low complexity" evidence="2">
    <location>
        <begin position="630"/>
        <end position="648"/>
    </location>
</feature>
<dbReference type="PROSITE" id="PS50102">
    <property type="entry name" value="RRM"/>
    <property type="match status" value="1"/>
</dbReference>
<dbReference type="InterPro" id="IPR013887">
    <property type="entry name" value="UPF0592"/>
</dbReference>
<feature type="compositionally biased region" description="Basic and acidic residues" evidence="2">
    <location>
        <begin position="1292"/>
        <end position="1302"/>
    </location>
</feature>
<evidence type="ECO:0000313" key="5">
    <source>
        <dbReference type="Proteomes" id="UP000078348"/>
    </source>
</evidence>
<evidence type="ECO:0000256" key="1">
    <source>
        <dbReference type="PROSITE-ProRule" id="PRU00176"/>
    </source>
</evidence>
<dbReference type="PANTHER" id="PTHR20957">
    <property type="entry name" value="RNA-BINDING PROTEIN 48"/>
    <property type="match status" value="1"/>
</dbReference>
<dbReference type="InterPro" id="IPR000504">
    <property type="entry name" value="RRM_dom"/>
</dbReference>
<dbReference type="OrthoDB" id="78358at2759"/>
<dbReference type="Pfam" id="PF08578">
    <property type="entry name" value="DUF1765"/>
    <property type="match status" value="1"/>
</dbReference>
<feature type="domain" description="RRM" evidence="3">
    <location>
        <begin position="1110"/>
        <end position="1188"/>
    </location>
</feature>
<dbReference type="InterPro" id="IPR012677">
    <property type="entry name" value="Nucleotide-bd_a/b_plait_sf"/>
</dbReference>
<dbReference type="Gene3D" id="3.30.70.330">
    <property type="match status" value="1"/>
</dbReference>
<name>A0A196SJX2_BLAHN</name>
<dbReference type="SUPFAM" id="SSF54928">
    <property type="entry name" value="RNA-binding domain, RBD"/>
    <property type="match status" value="1"/>
</dbReference>
<organism evidence="4 5">
    <name type="scientific">Blastocystis sp. subtype 1 (strain ATCC 50177 / NandII)</name>
    <dbReference type="NCBI Taxonomy" id="478820"/>
    <lineage>
        <taxon>Eukaryota</taxon>
        <taxon>Sar</taxon>
        <taxon>Stramenopiles</taxon>
        <taxon>Bigyra</taxon>
        <taxon>Opalozoa</taxon>
        <taxon>Opalinata</taxon>
        <taxon>Blastocystidae</taxon>
        <taxon>Blastocystis</taxon>
    </lineage>
</organism>
<sequence length="1333" mass="153613">MAPIPKYTKSIAKALGNAANTISDDDESYALLNSLNPYIACQHMDYEREQDEIIIRSALLKLWSRLLLMLKTASYPKQNVIFQYISSVVVRSEFLLENCGYQEGDVHLDEKVQSQLVQYIFLLKLSLLYTPRAIVANTPNSRCFVFSVCFYNPSHPKTISSSILRIPEYRICFLTQLQGLIENTTDGIDNGIESLLFHCTSASFMDKYLDLPADGTECESRPSLPHLEGNDAPLTEMAKSAFEGEDQIHMMNKTSETSDSFASLSEGGHPTGIDMSHLAANIPAAYVIKKEQIFFHDDSNRSSRTKRSPDAFCYDDHNFDNVMIDDDYFENPYSTANIQDILRNHRYTLSPDEPNGELVIDDNVLPPLKLTNMNSLVDLMQESCAASKESWVRFQQYRAKHPSLFEWEELSADATALETTVNGERFVCNEEEGEGVQAKNENKEMIGDLYLDTQVIAVFGRSKALLVQFIIFYMSYIRSIHSPNDPVFWAGIPGFFLLTRLFLIHFQDFFVSKMSSGILRMNLGVEHILSDSIGYELCDCGVVDGRVLNIVLSILFDKCNVNVFLDISKSMMTFHNLLKAIRANNRVLNYHAYSRAFYTRVYNSPEIKLLLFLQQSNHISSLSSVIPSSSLMPPSPSRTTLRTTSLSPQEDHDLTQLDAISHTDHYYNNNMTIIYTPHSTYDVLCEATHQSCRKKDARSEGVSTEMEGVSTEVITTVSTEGVEGVATEETTGVSIKETTDTSTEVTKVKEPRWNLNYFTNRNVEGFTLLQGVYYLIENNIVSSRGEGYAFLHMLQERRIIEPILYDRQFRVTIYHITPLSQLRLFPFPEISPYNHMEFEAKSNYVYFLYVLKGLIRMPHLQILEKVITFVYMNEDFFNGEHRLMLYKTIIFPNFSLFFTHWNANIRHIFHRLLLFKMCRTRLSYLPRYTAVEMSHVLYSRIFKNRRLLRSNPEEEEKASKRVAEGNYSIFDIDAESQQKIWENYNYEQYRKSKRNTRSREAKRSQALILSQVRETQWIDVKLAEMMKARLHILMNLDLKGNANTINGRRCIPDNQFKYYWVSFIEFISLLLDYERRDGKLKPAPIAKENVYRSPEIDRAVRVYTVAQESRYLMIRNLPMTDVISDLIRQLALYGRIQEYDIITDLPSAPFTQTVRVEFELLSAARQAKNKMNKTSFFGQDLWIQYAPEYENVEDVEKKLKGRKIAVAKRLEELILERQHVDYHDSKPLGKIPLKLLSTGGLLGQEEAIPAPDYSEFQTPVQPQAPPNPLIEGHNTQPLRRKKRINPPVTVMREGERPREEESIAAKVRDTLESIEAKADQITHAPPLKKRKRI</sequence>
<dbReference type="GO" id="GO:0005654">
    <property type="term" value="C:nucleoplasm"/>
    <property type="evidence" value="ECO:0007669"/>
    <property type="project" value="TreeGrafter"/>
</dbReference>
<dbReference type="InterPro" id="IPR039599">
    <property type="entry name" value="RBM48"/>
</dbReference>
<accession>A0A196SJX2</accession>
<evidence type="ECO:0000313" key="4">
    <source>
        <dbReference type="EMBL" id="OAO17350.1"/>
    </source>
</evidence>
<reference evidence="4 5" key="1">
    <citation type="submission" date="2016-05" db="EMBL/GenBank/DDBJ databases">
        <title>Nuclear genome of Blastocystis sp. subtype 1 NandII.</title>
        <authorList>
            <person name="Gentekaki E."/>
            <person name="Curtis B."/>
            <person name="Stairs C."/>
            <person name="Eme L."/>
            <person name="Herman E."/>
            <person name="Klimes V."/>
            <person name="Arias M.C."/>
            <person name="Elias M."/>
            <person name="Hilliou F."/>
            <person name="Klute M."/>
            <person name="Malik S.-B."/>
            <person name="Pightling A."/>
            <person name="Rachubinski R."/>
            <person name="Salas D."/>
            <person name="Schlacht A."/>
            <person name="Suga H."/>
            <person name="Archibald J."/>
            <person name="Ball S.G."/>
            <person name="Clark G."/>
            <person name="Dacks J."/>
            <person name="Van Der Giezen M."/>
            <person name="Tsaousis A."/>
            <person name="Roger A."/>
        </authorList>
    </citation>
    <scope>NUCLEOTIDE SEQUENCE [LARGE SCALE GENOMIC DNA]</scope>
    <source>
        <strain evidence="5">ATCC 50177 / NandII</strain>
    </source>
</reference>
<protein>
    <recommendedName>
        <fullName evidence="3">RRM domain-containing protein</fullName>
    </recommendedName>
</protein>
<evidence type="ECO:0000256" key="2">
    <source>
        <dbReference type="SAM" id="MobiDB-lite"/>
    </source>
</evidence>
<dbReference type="PANTHER" id="PTHR20957:SF0">
    <property type="entry name" value="RNA-BINDING PROTEIN 48"/>
    <property type="match status" value="1"/>
</dbReference>
<dbReference type="InterPro" id="IPR035979">
    <property type="entry name" value="RBD_domain_sf"/>
</dbReference>
<dbReference type="STRING" id="478820.A0A196SJX2"/>
<comment type="caution">
    <text evidence="4">The sequence shown here is derived from an EMBL/GenBank/DDBJ whole genome shotgun (WGS) entry which is preliminary data.</text>
</comment>